<reference evidence="2" key="1">
    <citation type="journal article" date="2022" name="Mol. Ecol. Resour.">
        <title>The genomes of chicory, endive, great burdock and yacon provide insights into Asteraceae palaeo-polyploidization history and plant inulin production.</title>
        <authorList>
            <person name="Fan W."/>
            <person name="Wang S."/>
            <person name="Wang H."/>
            <person name="Wang A."/>
            <person name="Jiang F."/>
            <person name="Liu H."/>
            <person name="Zhao H."/>
            <person name="Xu D."/>
            <person name="Zhang Y."/>
        </authorList>
    </citation>
    <scope>NUCLEOTIDE SEQUENCE [LARGE SCALE GENOMIC DNA]</scope>
    <source>
        <strain evidence="2">cv. Niubang</strain>
    </source>
</reference>
<proteinExistence type="predicted"/>
<accession>A0ACB9DIA6</accession>
<evidence type="ECO:0000313" key="2">
    <source>
        <dbReference type="Proteomes" id="UP001055879"/>
    </source>
</evidence>
<gene>
    <name evidence="1" type="ORF">L6452_08649</name>
</gene>
<name>A0ACB9DIA6_ARCLA</name>
<keyword evidence="2" id="KW-1185">Reference proteome</keyword>
<sequence>MSKPGSFYSATTKGSTTTSQLRHNLIPKPTINVQKNVALKSSVNNVHGSQSKAKTGSGSLRLPIKEPAKKTVRNLTNSSSKATSSTKSRLVQVDRANSGSEVVSDRSQLCEIQEGSASLAAKNQAQHTATSLNNSLPEAARLNSSGPCHIERASNGLIISDRLHPSDNQEHPATLASSHHMNLHNTGMHPLNTQPARPSGLRLPSPSLRFFDQRTALESGSLQQKKIQLHNTNMGSNRKIGEMRPPAAPARTPMKSNDITENVCNTVPTSSERCLAPSTLSTHCGRTQLIQLPNYLQSTTNGVPDSDIYPNLEREIIQREDIKMQYEYRGSEVEVHKVIEQEKRTIGHDGSIKMKKFSWNKDEEIEATHLTEQLGEGIGANIHLVGNGGINEVGVGDGQVMSQGNDERFSLVPETEGRFVLPNEEDRLQNYTAISMSTSGQSIQHQEPNISTAVDGNSNFMQDLAQTSSEQSDTEKSDAPKVNPESHLDVDSLTPEDQVSKVFASQKDEIGKSEDDVGATKWVGPGLENCSVVLQHIKIGQENDVAKVVDDLYKSSHMEDDAGCSADSPCNETKGRISITSRELLIDEAGNGGNTDARELEGKVIMLDTSAIQFQSMDTEQGNVDADNVPVFPTRLSIRDARTLVIHDHSSAEGFYINPSTSIENKVQLQDSPVRDAVMLVQHDNPSVESFHINTSISFKHNSQLQDSPVRDAVPMVLHDDQYAEGFHIESSTSIKNKVQLQDSGTVNQSAKCFETTIPCVSALLNSQFCSEGRSVNCIMPAEGSSLEEGPCDNVTEINDNFFQEKGRSNYAKAILMEVLDQKQDGVDVALIHGKPFAEARSGFRKVAPLIDSHNHSSLSCLRPEVELISGTASVDDDAFCKTESVLQVAQCANTYPQSLEKEGLNLVAATSEAEFKIDEEDQKSQEMEITIRSLSKKSIVAEESLHSCGNMMEANATIQGCTSGKVAPLIDDHNHSSFSCLRPEVELSGTASVEDDAFFKTESVLQVAQCTSTYPQSLEKEGPSLAAATTEAEFKTDEENKKSQEMGIIIRSLPRKSVVAEESQHSCGNMEANATIQGCTGGPETNKEFQSENKTLEGSETINNFPKTHLEDAQMQLLDGDILVRSCSSLTSVLHNHSIQNVDHSAIFEEQLEFSDNGMNLEKDLISNHQLLPTTDGVCQERVCKGLMNVVDQSDVYECDRKPSNTIVHSPPAGQAVGLHCNNNGQLCVEYGTSGSTAIDSIAKHDENYSHRQFTYNTECSDLALLSELKSSGNDEMEGVNTCIEHCSAGEESCSFLTEVADSMPEEKPTLFGQFGQVAADNKQVCVKESLSPKKNANLDKPNNALEIVIAVPEQSISHRCDCDLQTSNASTLLPTVQGNVSDLNGEDQPNKPQGFDGIMPLQETYNYVTNERSGYGLESCGQDPSESNSNFPVSQHPTTDGKFTSTAFCSVTVESCSVTGGDKSLRTSTYRIGAEGSKISFEEEAETEASQEGKHPMVGEFHHELDGGSDLKHNKDATVLTKRSNNIKKQDNSLVILPPNAVPFSDEWLAAIEAAGEEILTMKHGAVQHSPPDKSLPEPSPWSPVKKKGNQIGPYDCTKYTNGMPSNTH</sequence>
<dbReference type="Proteomes" id="UP001055879">
    <property type="component" value="Linkage Group LG03"/>
</dbReference>
<organism evidence="1 2">
    <name type="scientific">Arctium lappa</name>
    <name type="common">Greater burdock</name>
    <name type="synonym">Lappa major</name>
    <dbReference type="NCBI Taxonomy" id="4217"/>
    <lineage>
        <taxon>Eukaryota</taxon>
        <taxon>Viridiplantae</taxon>
        <taxon>Streptophyta</taxon>
        <taxon>Embryophyta</taxon>
        <taxon>Tracheophyta</taxon>
        <taxon>Spermatophyta</taxon>
        <taxon>Magnoliopsida</taxon>
        <taxon>eudicotyledons</taxon>
        <taxon>Gunneridae</taxon>
        <taxon>Pentapetalae</taxon>
        <taxon>asterids</taxon>
        <taxon>campanulids</taxon>
        <taxon>Asterales</taxon>
        <taxon>Asteraceae</taxon>
        <taxon>Carduoideae</taxon>
        <taxon>Cardueae</taxon>
        <taxon>Arctiinae</taxon>
        <taxon>Arctium</taxon>
    </lineage>
</organism>
<protein>
    <submittedName>
        <fullName evidence="1">Uncharacterized protein</fullName>
    </submittedName>
</protein>
<reference evidence="1 2" key="2">
    <citation type="journal article" date="2022" name="Mol. Ecol. Resour.">
        <title>The genomes of chicory, endive, great burdock and yacon provide insights into Asteraceae paleo-polyploidization history and plant inulin production.</title>
        <authorList>
            <person name="Fan W."/>
            <person name="Wang S."/>
            <person name="Wang H."/>
            <person name="Wang A."/>
            <person name="Jiang F."/>
            <person name="Liu H."/>
            <person name="Zhao H."/>
            <person name="Xu D."/>
            <person name="Zhang Y."/>
        </authorList>
    </citation>
    <scope>NUCLEOTIDE SEQUENCE [LARGE SCALE GENOMIC DNA]</scope>
    <source>
        <strain evidence="2">cv. Niubang</strain>
    </source>
</reference>
<evidence type="ECO:0000313" key="1">
    <source>
        <dbReference type="EMBL" id="KAI3746225.1"/>
    </source>
</evidence>
<comment type="caution">
    <text evidence="1">The sequence shown here is derived from an EMBL/GenBank/DDBJ whole genome shotgun (WGS) entry which is preliminary data.</text>
</comment>
<dbReference type="EMBL" id="CM042049">
    <property type="protein sequence ID" value="KAI3746225.1"/>
    <property type="molecule type" value="Genomic_DNA"/>
</dbReference>